<evidence type="ECO:0000313" key="5">
    <source>
        <dbReference type="Proteomes" id="UP000217785"/>
    </source>
</evidence>
<keyword evidence="5" id="KW-1185">Reference proteome</keyword>
<dbReference type="PANTHER" id="PTHR43048">
    <property type="entry name" value="METHYLMALONYL-COA EPIMERASE"/>
    <property type="match status" value="1"/>
</dbReference>
<dbReference type="InterPro" id="IPR037523">
    <property type="entry name" value="VOC_core"/>
</dbReference>
<feature type="domain" description="VOC" evidence="3">
    <location>
        <begin position="4"/>
        <end position="132"/>
    </location>
</feature>
<dbReference type="OrthoDB" id="9788468at2"/>
<dbReference type="PROSITE" id="PS51819">
    <property type="entry name" value="VOC"/>
    <property type="match status" value="1"/>
</dbReference>
<dbReference type="Gene3D" id="3.10.180.10">
    <property type="entry name" value="2,3-Dihydroxybiphenyl 1,2-Dioxygenase, domain 1"/>
    <property type="match status" value="1"/>
</dbReference>
<dbReference type="GO" id="GO:0046872">
    <property type="term" value="F:metal ion binding"/>
    <property type="evidence" value="ECO:0007669"/>
    <property type="project" value="UniProtKB-KW"/>
</dbReference>
<dbReference type="InterPro" id="IPR017515">
    <property type="entry name" value="MeMalonyl-CoA_epimerase"/>
</dbReference>
<dbReference type="EMBL" id="BDUF01000063">
    <property type="protein sequence ID" value="GAX90716.1"/>
    <property type="molecule type" value="Genomic_DNA"/>
</dbReference>
<comment type="caution">
    <text evidence="4">The sequence shown here is derived from an EMBL/GenBank/DDBJ whole genome shotgun (WGS) entry which is preliminary data.</text>
</comment>
<comment type="similarity">
    <text evidence="1">Belongs to the methylmalonyl-CoA epimerase family.</text>
</comment>
<dbReference type="Pfam" id="PF13669">
    <property type="entry name" value="Glyoxalase_4"/>
    <property type="match status" value="1"/>
</dbReference>
<sequence length="134" mass="14561">MVKKINHIAVIVDDIEKALVPYQKGLGLPSSNIEYVESYNVKVVFLPIGDTQIELVQPLGDKGELVEFLRATGGGLHHIAMEVEDINSAIRQAASSGIHMKDMTPRPGAHNSTVAFAERESFDGVVIELVQPAK</sequence>
<name>A0A292YNE6_9BACL</name>
<dbReference type="RefSeq" id="WP_096182445.1">
    <property type="nucleotide sequence ID" value="NZ_BDUF01000063.1"/>
</dbReference>
<dbReference type="InterPro" id="IPR029068">
    <property type="entry name" value="Glyas_Bleomycin-R_OHBP_Dase"/>
</dbReference>
<evidence type="ECO:0000313" key="4">
    <source>
        <dbReference type="EMBL" id="GAX90716.1"/>
    </source>
</evidence>
<dbReference type="GO" id="GO:0046491">
    <property type="term" value="P:L-methylmalonyl-CoA metabolic process"/>
    <property type="evidence" value="ECO:0007669"/>
    <property type="project" value="TreeGrafter"/>
</dbReference>
<dbReference type="InterPro" id="IPR051785">
    <property type="entry name" value="MMCE/EMCE_epimerase"/>
</dbReference>
<proteinExistence type="inferred from homology"/>
<protein>
    <submittedName>
        <fullName evidence="4">Methylmalonyl-CoA epimerase</fullName>
    </submittedName>
</protein>
<dbReference type="CDD" id="cd07249">
    <property type="entry name" value="MMCE"/>
    <property type="match status" value="1"/>
</dbReference>
<evidence type="ECO:0000259" key="3">
    <source>
        <dbReference type="PROSITE" id="PS51819"/>
    </source>
</evidence>
<evidence type="ECO:0000256" key="2">
    <source>
        <dbReference type="ARBA" id="ARBA00022723"/>
    </source>
</evidence>
<dbReference type="SUPFAM" id="SSF54593">
    <property type="entry name" value="Glyoxalase/Bleomycin resistance protein/Dihydroxybiphenyl dioxygenase"/>
    <property type="match status" value="1"/>
</dbReference>
<dbReference type="PANTHER" id="PTHR43048:SF3">
    <property type="entry name" value="METHYLMALONYL-COA EPIMERASE, MITOCHONDRIAL"/>
    <property type="match status" value="1"/>
</dbReference>
<accession>A0A292YNE6</accession>
<organism evidence="4 5">
    <name type="scientific">Effusibacillus lacus</name>
    <dbReference type="NCBI Taxonomy" id="1348429"/>
    <lineage>
        <taxon>Bacteria</taxon>
        <taxon>Bacillati</taxon>
        <taxon>Bacillota</taxon>
        <taxon>Bacilli</taxon>
        <taxon>Bacillales</taxon>
        <taxon>Alicyclobacillaceae</taxon>
        <taxon>Effusibacillus</taxon>
    </lineage>
</organism>
<evidence type="ECO:0000256" key="1">
    <source>
        <dbReference type="ARBA" id="ARBA00009308"/>
    </source>
</evidence>
<keyword evidence="2" id="KW-0479">Metal-binding</keyword>
<reference evidence="5" key="1">
    <citation type="submission" date="2017-07" db="EMBL/GenBank/DDBJ databases">
        <title>Draft genome sequence of Effusibacillus lacus strain skLN1.</title>
        <authorList>
            <person name="Watanabe M."/>
            <person name="Kojima H."/>
            <person name="Fukui M."/>
        </authorList>
    </citation>
    <scope>NUCLEOTIDE SEQUENCE [LARGE SCALE GENOMIC DNA]</scope>
    <source>
        <strain evidence="5">skLN1</strain>
    </source>
</reference>
<dbReference type="GO" id="GO:0004493">
    <property type="term" value="F:methylmalonyl-CoA epimerase activity"/>
    <property type="evidence" value="ECO:0007669"/>
    <property type="project" value="TreeGrafter"/>
</dbReference>
<gene>
    <name evidence="4" type="ORF">EFBL_2357</name>
</gene>
<dbReference type="AlphaFoldDB" id="A0A292YNE6"/>
<dbReference type="Proteomes" id="UP000217785">
    <property type="component" value="Unassembled WGS sequence"/>
</dbReference>